<dbReference type="PIRSF" id="PIRSF018266">
    <property type="entry name" value="FecR"/>
    <property type="match status" value="1"/>
</dbReference>
<accession>A0A1H4EHA3</accession>
<keyword evidence="1" id="KW-0472">Membrane</keyword>
<evidence type="ECO:0000313" key="4">
    <source>
        <dbReference type="EMBL" id="SEA84461.1"/>
    </source>
</evidence>
<gene>
    <name evidence="4" type="ORF">SAMN05660909_03743</name>
</gene>
<keyword evidence="1" id="KW-0812">Transmembrane</keyword>
<feature type="transmembrane region" description="Helical" evidence="1">
    <location>
        <begin position="86"/>
        <end position="105"/>
    </location>
</feature>
<feature type="domain" description="FecR protein" evidence="2">
    <location>
        <begin position="124"/>
        <end position="213"/>
    </location>
</feature>
<dbReference type="InterPro" id="IPR012373">
    <property type="entry name" value="Ferrdict_sens_TM"/>
</dbReference>
<dbReference type="PANTHER" id="PTHR30273">
    <property type="entry name" value="PERIPLASMIC SIGNAL SENSOR AND SIGMA FACTOR ACTIVATOR FECR-RELATED"/>
    <property type="match status" value="1"/>
</dbReference>
<dbReference type="PANTHER" id="PTHR30273:SF2">
    <property type="entry name" value="PROTEIN FECR"/>
    <property type="match status" value="1"/>
</dbReference>
<dbReference type="STRING" id="408074.SAMN05660909_03743"/>
<dbReference type="InterPro" id="IPR032508">
    <property type="entry name" value="FecR_C"/>
</dbReference>
<dbReference type="Pfam" id="PF16344">
    <property type="entry name" value="FecR_C"/>
    <property type="match status" value="1"/>
</dbReference>
<evidence type="ECO:0000259" key="3">
    <source>
        <dbReference type="Pfam" id="PF16344"/>
    </source>
</evidence>
<feature type="domain" description="Protein FecR C-terminal" evidence="3">
    <location>
        <begin position="258"/>
        <end position="327"/>
    </location>
</feature>
<evidence type="ECO:0000313" key="5">
    <source>
        <dbReference type="Proteomes" id="UP000199656"/>
    </source>
</evidence>
<dbReference type="Pfam" id="PF04773">
    <property type="entry name" value="FecR"/>
    <property type="match status" value="1"/>
</dbReference>
<dbReference type="AlphaFoldDB" id="A0A1H4EHA3"/>
<dbReference type="EMBL" id="FNRL01000018">
    <property type="protein sequence ID" value="SEA84461.1"/>
    <property type="molecule type" value="Genomic_DNA"/>
</dbReference>
<evidence type="ECO:0000259" key="2">
    <source>
        <dbReference type="Pfam" id="PF04773"/>
    </source>
</evidence>
<proteinExistence type="predicted"/>
<dbReference type="Gene3D" id="3.55.50.30">
    <property type="match status" value="1"/>
</dbReference>
<keyword evidence="1" id="KW-1133">Transmembrane helix</keyword>
<sequence length="328" mass="35901">MANITKALLIKYLDNNCTPDEAAIVEAYLRQPGSGDVLNLLLEERLEKDMEESMEATADRSLQQQWVTAMHTRMGRSGPSRPMRKWYYMAAAASLLMIAAISGLFHTGQRKQASIAMSVQQNKAGQRKVIQLSDGSTIYLGAASRLQYPEQLTGQTREISLAGEAFFDIVTDPAHPFIIHTGDVATTVLGTSFKIEAFEGQPVTVAVATGKVKVAAQTNGQIKELAVLTSGKQVSWDHRQAALDNVNAGDVATWHKGRLVFNNQSLQEIAAALERWYDVQISFDKAQKAKEKVTVTLFAASNLNTTLQTLAAGNNFSYTVKGRQVSIH</sequence>
<keyword evidence="5" id="KW-1185">Reference proteome</keyword>
<dbReference type="RefSeq" id="WP_089763448.1">
    <property type="nucleotide sequence ID" value="NZ_BKAT01000031.1"/>
</dbReference>
<name>A0A1H4EHA3_9BACT</name>
<dbReference type="GO" id="GO:0016989">
    <property type="term" value="F:sigma factor antagonist activity"/>
    <property type="evidence" value="ECO:0007669"/>
    <property type="project" value="TreeGrafter"/>
</dbReference>
<organism evidence="4 5">
    <name type="scientific">Chitinophaga terrae</name>
    <name type="common">ex Kim and Jung 2007</name>
    <dbReference type="NCBI Taxonomy" id="408074"/>
    <lineage>
        <taxon>Bacteria</taxon>
        <taxon>Pseudomonadati</taxon>
        <taxon>Bacteroidota</taxon>
        <taxon>Chitinophagia</taxon>
        <taxon>Chitinophagales</taxon>
        <taxon>Chitinophagaceae</taxon>
        <taxon>Chitinophaga</taxon>
    </lineage>
</organism>
<protein>
    <submittedName>
        <fullName evidence="4">FecR family protein</fullName>
    </submittedName>
</protein>
<dbReference type="OrthoDB" id="1119382at2"/>
<dbReference type="Proteomes" id="UP000199656">
    <property type="component" value="Unassembled WGS sequence"/>
</dbReference>
<dbReference type="InterPro" id="IPR006860">
    <property type="entry name" value="FecR"/>
</dbReference>
<dbReference type="Gene3D" id="2.60.120.1440">
    <property type="match status" value="1"/>
</dbReference>
<reference evidence="5" key="1">
    <citation type="submission" date="2016-10" db="EMBL/GenBank/DDBJ databases">
        <authorList>
            <person name="Varghese N."/>
            <person name="Submissions S."/>
        </authorList>
    </citation>
    <scope>NUCLEOTIDE SEQUENCE [LARGE SCALE GENOMIC DNA]</scope>
    <source>
        <strain evidence="5">DSM 23920</strain>
    </source>
</reference>
<evidence type="ECO:0000256" key="1">
    <source>
        <dbReference type="SAM" id="Phobius"/>
    </source>
</evidence>